<feature type="chain" id="PRO_5028951027" evidence="2">
    <location>
        <begin position="19"/>
        <end position="398"/>
    </location>
</feature>
<organism evidence="3">
    <name type="scientific">Lutzomyia longipalpis</name>
    <name type="common">Sand fly</name>
    <dbReference type="NCBI Taxonomy" id="7200"/>
    <lineage>
        <taxon>Eukaryota</taxon>
        <taxon>Metazoa</taxon>
        <taxon>Ecdysozoa</taxon>
        <taxon>Arthropoda</taxon>
        <taxon>Hexapoda</taxon>
        <taxon>Insecta</taxon>
        <taxon>Pterygota</taxon>
        <taxon>Neoptera</taxon>
        <taxon>Endopterygota</taxon>
        <taxon>Diptera</taxon>
        <taxon>Nematocera</taxon>
        <taxon>Psychodoidea</taxon>
        <taxon>Psychodidae</taxon>
        <taxon>Lutzomyia</taxon>
        <taxon>Lutzomyia</taxon>
    </lineage>
</organism>
<feature type="signal peptide" evidence="2">
    <location>
        <begin position="1"/>
        <end position="18"/>
    </location>
</feature>
<proteinExistence type="predicted"/>
<evidence type="ECO:0000313" key="3">
    <source>
        <dbReference type="EMBL" id="MBC1180442.1"/>
    </source>
</evidence>
<dbReference type="AlphaFoldDB" id="A0A7G3B356"/>
<keyword evidence="1" id="KW-0812">Transmembrane</keyword>
<keyword evidence="1" id="KW-0472">Membrane</keyword>
<evidence type="ECO:0000256" key="2">
    <source>
        <dbReference type="SAM" id="SignalP"/>
    </source>
</evidence>
<keyword evidence="2" id="KW-0732">Signal</keyword>
<sequence length="398" mass="45804">MRIFIGLAFLAIFHLANAKDLCLCCGTDILSQDTGNCSFLVTPLVQEDVIMLQKLCETEHSKLVVDEYYGSYERSYYEYIPYLAAESWAITIRPDFYFEDCKKDIDNIAGMLYWVKNASSNFLYNLNGNYLARKVAKIRPGESISQLGRYRYDSRSWDARFSPYRLDGYPDISAFEGAYEFLVRRLPLSYEVSNTQKVRQVTWDLQEEHLGVFTYHNPSPYPQKFAIEVSFPSDITYETGEYLVPGTLLKYKGSNETFTLKTGEFISQTLNYTVTFNITIEPHRTVSAKVIGVWTKVENVFTATLNTTFLQLGSFAEYEVKENVTGTKINIRFGRFYLSEIQEINSDDYIVISYKAIGNILFVVAFLLVLLLLFIIVRRIKKCCTKKPSPEGYTVLNE</sequence>
<keyword evidence="1" id="KW-1133">Transmembrane helix</keyword>
<accession>A0A7G3B356</accession>
<protein>
    <submittedName>
        <fullName evidence="3">Uncharacterized protein</fullName>
    </submittedName>
</protein>
<name>A0A7G3B356_LUTLO</name>
<feature type="transmembrane region" description="Helical" evidence="1">
    <location>
        <begin position="356"/>
        <end position="377"/>
    </location>
</feature>
<dbReference type="VEuPathDB" id="VectorBase:LLONM1_007641"/>
<reference evidence="3" key="1">
    <citation type="journal article" date="2020" name="BMC">
        <title>Leishmania infection induces a limited differential gene expression in the sand fly midgut.</title>
        <authorList>
            <person name="Coutinho-Abreu I.V."/>
            <person name="Serafim T.D."/>
            <person name="Meneses C."/>
            <person name="Kamhawi S."/>
            <person name="Oliveira F."/>
            <person name="Valenzuela J.G."/>
        </authorList>
    </citation>
    <scope>NUCLEOTIDE SEQUENCE</scope>
    <source>
        <strain evidence="3">Jacobina</strain>
        <tissue evidence="3">Midgut</tissue>
    </source>
</reference>
<dbReference type="EMBL" id="GITU01011739">
    <property type="protein sequence ID" value="MBC1180442.1"/>
    <property type="molecule type" value="Transcribed_RNA"/>
</dbReference>
<evidence type="ECO:0000256" key="1">
    <source>
        <dbReference type="SAM" id="Phobius"/>
    </source>
</evidence>